<protein>
    <submittedName>
        <fullName evidence="2">Uncharacterized protein</fullName>
    </submittedName>
</protein>
<dbReference type="OrthoDB" id="10002662at2"/>
<evidence type="ECO:0000256" key="1">
    <source>
        <dbReference type="SAM" id="MobiDB-lite"/>
    </source>
</evidence>
<dbReference type="AlphaFoldDB" id="A0A7X3FKW9"/>
<dbReference type="EMBL" id="RHLK01000013">
    <property type="protein sequence ID" value="MVP01610.1"/>
    <property type="molecule type" value="Genomic_DNA"/>
</dbReference>
<keyword evidence="3" id="KW-1185">Reference proteome</keyword>
<evidence type="ECO:0000313" key="2">
    <source>
        <dbReference type="EMBL" id="MVP01610.1"/>
    </source>
</evidence>
<feature type="compositionally biased region" description="Polar residues" evidence="1">
    <location>
        <begin position="208"/>
        <end position="219"/>
    </location>
</feature>
<feature type="compositionally biased region" description="Low complexity" evidence="1">
    <location>
        <begin position="421"/>
        <end position="442"/>
    </location>
</feature>
<reference evidence="2 3" key="1">
    <citation type="journal article" date="2019" name="Microorganisms">
        <title>Paenibacillus lutrae sp. nov., A Chitinolytic Species Isolated from A River Otter in Castril Natural Park, Granada, Spain.</title>
        <authorList>
            <person name="Rodriguez M."/>
            <person name="Reina J.C."/>
            <person name="Bejar V."/>
            <person name="Llamas I."/>
        </authorList>
    </citation>
    <scope>NUCLEOTIDE SEQUENCE [LARGE SCALE GENOMIC DNA]</scope>
    <source>
        <strain evidence="2 3">N10</strain>
    </source>
</reference>
<proteinExistence type="predicted"/>
<dbReference type="Proteomes" id="UP000490800">
    <property type="component" value="Unassembled WGS sequence"/>
</dbReference>
<name>A0A7X3FKW9_9BACL</name>
<feature type="region of interest" description="Disordered" evidence="1">
    <location>
        <begin position="125"/>
        <end position="173"/>
    </location>
</feature>
<comment type="caution">
    <text evidence="2">The sequence shown here is derived from an EMBL/GenBank/DDBJ whole genome shotgun (WGS) entry which is preliminary data.</text>
</comment>
<sequence>MMQENLQTTSRAETEWDLADLAAAEFKRLASKYAAAAWNADQPQLRALYRELLRRTLDDQDRLYQVIAARTGKRKMHEANPAEVQREIARHDRALRELELLIRKEYSQQQLLEDQDKFEEFRANSADDRTESFADPLKAPEENPVPVFNSAAELPPAEPFQPPSAQSGGFRVMGNGLHAEDIYAADTSASDADITSGPVGPGSDSDRVWQSSAAASDNGSFVPAPSIPSGTGADSGRMPYVEGGQAAPVGEISASYGSSPPTREVLPVDGRTVQAGDGSPASGPMSAYGNAHAWGGPPSAAPRPPAYGARTSVPAPAPAYGASVPASGVSSRIGAAVPANGAAPAYGTPPNGAAGPPVRSEPDGSRPRPYGQSVWPYNPRGGPGSPAQQAAAPYGRPQPPYDRPEIRGGQGAERPGPPGAPQQASAFTPPAAPFTGGPPRHR</sequence>
<feature type="region of interest" description="Disordered" evidence="1">
    <location>
        <begin position="274"/>
        <end position="442"/>
    </location>
</feature>
<organism evidence="2 3">
    <name type="scientific">Paenibacillus lutrae</name>
    <dbReference type="NCBI Taxonomy" id="2078573"/>
    <lineage>
        <taxon>Bacteria</taxon>
        <taxon>Bacillati</taxon>
        <taxon>Bacillota</taxon>
        <taxon>Bacilli</taxon>
        <taxon>Bacillales</taxon>
        <taxon>Paenibacillaceae</taxon>
        <taxon>Paenibacillus</taxon>
    </lineage>
</organism>
<feature type="region of interest" description="Disordered" evidence="1">
    <location>
        <begin position="188"/>
        <end position="236"/>
    </location>
</feature>
<feature type="compositionally biased region" description="Low complexity" evidence="1">
    <location>
        <begin position="385"/>
        <end position="395"/>
    </location>
</feature>
<gene>
    <name evidence="2" type="ORF">EDM21_19125</name>
</gene>
<evidence type="ECO:0000313" key="3">
    <source>
        <dbReference type="Proteomes" id="UP000490800"/>
    </source>
</evidence>
<accession>A0A7X3FKW9</accession>
<feature type="compositionally biased region" description="Low complexity" evidence="1">
    <location>
        <begin position="334"/>
        <end position="345"/>
    </location>
</feature>